<accession>A0A5C6UVL1</accession>
<evidence type="ECO:0000313" key="4">
    <source>
        <dbReference type="Proteomes" id="UP000321168"/>
    </source>
</evidence>
<feature type="domain" description="DHHA1" evidence="2">
    <location>
        <begin position="243"/>
        <end position="336"/>
    </location>
</feature>
<evidence type="ECO:0000259" key="2">
    <source>
        <dbReference type="Pfam" id="PF02272"/>
    </source>
</evidence>
<reference evidence="3 4" key="1">
    <citation type="submission" date="2019-08" db="EMBL/GenBank/DDBJ databases">
        <title>Genome of Luteibaculum oceani JCM 18817.</title>
        <authorList>
            <person name="Bowman J.P."/>
        </authorList>
    </citation>
    <scope>NUCLEOTIDE SEQUENCE [LARGE SCALE GENOMIC DNA]</scope>
    <source>
        <strain evidence="3 4">JCM 18817</strain>
    </source>
</reference>
<dbReference type="OrthoDB" id="9803668at2"/>
<gene>
    <name evidence="3" type="ORF">FRX97_10465</name>
</gene>
<dbReference type="Gene3D" id="3.10.310.30">
    <property type="match status" value="1"/>
</dbReference>
<dbReference type="InterPro" id="IPR001667">
    <property type="entry name" value="DDH_dom"/>
</dbReference>
<dbReference type="SUPFAM" id="SSF64182">
    <property type="entry name" value="DHH phosphoesterases"/>
    <property type="match status" value="1"/>
</dbReference>
<dbReference type="PANTHER" id="PTHR47618:SF1">
    <property type="entry name" value="BIFUNCTIONAL OLIGORIBONUCLEASE AND PAP PHOSPHATASE NRNA"/>
    <property type="match status" value="1"/>
</dbReference>
<dbReference type="Pfam" id="PF02272">
    <property type="entry name" value="DHHA1"/>
    <property type="match status" value="1"/>
</dbReference>
<dbReference type="AlphaFoldDB" id="A0A5C6UVL1"/>
<dbReference type="RefSeq" id="WP_147015168.1">
    <property type="nucleotide sequence ID" value="NZ_VORB01000010.1"/>
</dbReference>
<evidence type="ECO:0000259" key="1">
    <source>
        <dbReference type="Pfam" id="PF01368"/>
    </source>
</evidence>
<dbReference type="InterPro" id="IPR051319">
    <property type="entry name" value="Oligoribo/pAp-PDE_c-di-AMP_PDE"/>
</dbReference>
<dbReference type="Gene3D" id="3.90.1640.10">
    <property type="entry name" value="inorganic pyrophosphatase (n-terminal core)"/>
    <property type="match status" value="1"/>
</dbReference>
<organism evidence="3 4">
    <name type="scientific">Luteibaculum oceani</name>
    <dbReference type="NCBI Taxonomy" id="1294296"/>
    <lineage>
        <taxon>Bacteria</taxon>
        <taxon>Pseudomonadati</taxon>
        <taxon>Bacteroidota</taxon>
        <taxon>Flavobacteriia</taxon>
        <taxon>Flavobacteriales</taxon>
        <taxon>Luteibaculaceae</taxon>
        <taxon>Luteibaculum</taxon>
    </lineage>
</organism>
<protein>
    <submittedName>
        <fullName evidence="3">Bifunctional oligoribonuclease/PAP phosphatase NrnA</fullName>
    </submittedName>
</protein>
<evidence type="ECO:0000313" key="3">
    <source>
        <dbReference type="EMBL" id="TXC76166.1"/>
    </source>
</evidence>
<feature type="domain" description="DDH" evidence="1">
    <location>
        <begin position="23"/>
        <end position="172"/>
    </location>
</feature>
<dbReference type="PANTHER" id="PTHR47618">
    <property type="entry name" value="BIFUNCTIONAL OLIGORIBONUCLEASE AND PAP PHOSPHATASE NRNA"/>
    <property type="match status" value="1"/>
</dbReference>
<name>A0A5C6UVL1_9FLAO</name>
<dbReference type="Pfam" id="PF01368">
    <property type="entry name" value="DHH"/>
    <property type="match status" value="1"/>
</dbReference>
<proteinExistence type="predicted"/>
<keyword evidence="4" id="KW-1185">Reference proteome</keyword>
<dbReference type="InterPro" id="IPR038763">
    <property type="entry name" value="DHH_sf"/>
</dbReference>
<comment type="caution">
    <text evidence="3">The sequence shown here is derived from an EMBL/GenBank/DDBJ whole genome shotgun (WGS) entry which is preliminary data.</text>
</comment>
<dbReference type="GO" id="GO:0003676">
    <property type="term" value="F:nucleic acid binding"/>
    <property type="evidence" value="ECO:0007669"/>
    <property type="project" value="InterPro"/>
</dbReference>
<dbReference type="EMBL" id="VORB01000010">
    <property type="protein sequence ID" value="TXC76166.1"/>
    <property type="molecule type" value="Genomic_DNA"/>
</dbReference>
<dbReference type="InterPro" id="IPR003156">
    <property type="entry name" value="DHHA1_dom"/>
</dbReference>
<sequence>MELLRDKTELLLALKMHLKEVKNIAITTHINPDGDAIGSTMGLMLTLKSLGYNAKVITPNAMPAFLNWLDPNNEIINAEEQKDLFQTTIEQAELIFCLDFNTLKRIEHVGHAVEKTTCKKVLVDHHQQPEEFDYMFAFPGASSTCEIVFEMLKALEWKKYINSHAANSLYTGLMTDTGSFRYKGTTATTLRVASELVDLGADPAAINERVNNASSLNRLKLLGFSLNEKLEIISGKGVAFIYLSKEDLADFDYQPGDTEGLVNFPLGVDEIKVSVLIKEQDNKIKFSFRSKGDISVNDFARTYFDGGGHVNAAGGVSFDSWEATKTKFLNAVNEFF</sequence>
<dbReference type="Proteomes" id="UP000321168">
    <property type="component" value="Unassembled WGS sequence"/>
</dbReference>